<keyword evidence="3 6" id="KW-0812">Transmembrane</keyword>
<protein>
    <submittedName>
        <fullName evidence="8 9">Oxidoreductase</fullName>
    </submittedName>
</protein>
<evidence type="ECO:0000313" key="9">
    <source>
        <dbReference type="EMBL" id="MBP1955514.1"/>
    </source>
</evidence>
<evidence type="ECO:0000256" key="4">
    <source>
        <dbReference type="ARBA" id="ARBA00022989"/>
    </source>
</evidence>
<gene>
    <name evidence="8" type="ORF">GCM10009017_23660</name>
    <name evidence="9" type="ORF">J2752_002437</name>
</gene>
<keyword evidence="10" id="KW-1185">Reference proteome</keyword>
<dbReference type="Pfam" id="PF00361">
    <property type="entry name" value="Proton_antipo_M"/>
    <property type="match status" value="1"/>
</dbReference>
<feature type="transmembrane region" description="Helical" evidence="6">
    <location>
        <begin position="84"/>
        <end position="103"/>
    </location>
</feature>
<dbReference type="PANTHER" id="PTHR43507">
    <property type="entry name" value="NADH-UBIQUINONE OXIDOREDUCTASE CHAIN 4"/>
    <property type="match status" value="1"/>
</dbReference>
<reference evidence="9" key="3">
    <citation type="submission" date="2021-03" db="EMBL/GenBank/DDBJ databases">
        <title>Genomic Encyclopedia of Type Strains, Phase IV (KMG-IV): sequencing the most valuable type-strain genomes for metagenomic binning, comparative biology and taxonomic classification.</title>
        <authorList>
            <person name="Goeker M."/>
        </authorList>
    </citation>
    <scope>NUCLEOTIDE SEQUENCE</scope>
    <source>
        <strain evidence="9">DSM 22443</strain>
    </source>
</reference>
<feature type="transmembrane region" description="Helical" evidence="6">
    <location>
        <begin position="286"/>
        <end position="307"/>
    </location>
</feature>
<feature type="transmembrane region" description="Helical" evidence="6">
    <location>
        <begin position="254"/>
        <end position="274"/>
    </location>
</feature>
<feature type="transmembrane region" description="Helical" evidence="6">
    <location>
        <begin position="314"/>
        <end position="333"/>
    </location>
</feature>
<organism evidence="8 10">
    <name type="scientific">Halarchaeum rubridurum</name>
    <dbReference type="NCBI Taxonomy" id="489911"/>
    <lineage>
        <taxon>Archaea</taxon>
        <taxon>Methanobacteriati</taxon>
        <taxon>Methanobacteriota</taxon>
        <taxon>Stenosarchaea group</taxon>
        <taxon>Halobacteria</taxon>
        <taxon>Halobacteriales</taxon>
        <taxon>Halobacteriaceae</taxon>
    </lineage>
</organism>
<feature type="transmembrane region" description="Helical" evidence="6">
    <location>
        <begin position="383"/>
        <end position="404"/>
    </location>
</feature>
<dbReference type="RefSeq" id="WP_188872820.1">
    <property type="nucleotide sequence ID" value="NZ_BMOO01000005.1"/>
</dbReference>
<feature type="transmembrane region" description="Helical" evidence="6">
    <location>
        <begin position="424"/>
        <end position="444"/>
    </location>
</feature>
<evidence type="ECO:0000259" key="7">
    <source>
        <dbReference type="Pfam" id="PF00361"/>
    </source>
</evidence>
<accession>A0A830G2X9</accession>
<evidence type="ECO:0000256" key="6">
    <source>
        <dbReference type="SAM" id="Phobius"/>
    </source>
</evidence>
<dbReference type="Proteomes" id="UP000765891">
    <property type="component" value="Unassembled WGS sequence"/>
</dbReference>
<reference evidence="8" key="2">
    <citation type="submission" date="2020-09" db="EMBL/GenBank/DDBJ databases">
        <authorList>
            <person name="Sun Q."/>
            <person name="Ohkuma M."/>
        </authorList>
    </citation>
    <scope>NUCLEOTIDE SEQUENCE</scope>
    <source>
        <strain evidence="8">JCM 16108</strain>
    </source>
</reference>
<sequence length="505" mass="52920">MLVEALLAVTFVAAFAVLLAPARYAGRLAAVLSLLPLVGSLYAYTAFDGTGNALLGGTPAFETVVPWVDIGGYAIDWHVGLDGISLPLVVLTAVLTTVAVVAARGRIDERRSLFYALLLFTEASLLGVFSALDFFLWFVFWEFVLVPMYLLVAVYGGPRRRYAAIKFFVYTNVASLVLFVGFVMLVVATPVESFGLAAVAEAVRSGAVTGAFGLSAGALTGVAFLALFFGFAVKSAFVPFHTWLPDAYTEAPTPVTVLLAGVVTKMGTYSLLRFNVTMFPDLIRQWALPLAVLAAITVLYGSLAALAQRDAKRLVAYTSIPSMGFVLLGSVAATNYGLAGATFQMVSHGLLVSVLFLAVGSVEDATGTRMINKLSGLADRLPVTAAVLVAGAFGYMGLPLMSGFAGEFFVFTGSFAAPYPHARLVTAVAMFGIVVVAGYLLRLLQGVLMGPFEAPTAVTARSRRDLAPAVVLVLLSIYLGVAPGALMGTIQDAVGAFVALIGGGL</sequence>
<feature type="transmembrane region" description="Helical" evidence="6">
    <location>
        <begin position="167"/>
        <end position="191"/>
    </location>
</feature>
<dbReference type="GO" id="GO:0008137">
    <property type="term" value="F:NADH dehydrogenase (ubiquinone) activity"/>
    <property type="evidence" value="ECO:0007669"/>
    <property type="project" value="InterPro"/>
</dbReference>
<dbReference type="AlphaFoldDB" id="A0A830G2X9"/>
<keyword evidence="4 6" id="KW-1133">Transmembrane helix</keyword>
<dbReference type="EMBL" id="JAGGKO010000004">
    <property type="protein sequence ID" value="MBP1955514.1"/>
    <property type="molecule type" value="Genomic_DNA"/>
</dbReference>
<dbReference type="NCBIfam" id="TIGR01972">
    <property type="entry name" value="NDH_I_M"/>
    <property type="match status" value="1"/>
</dbReference>
<dbReference type="Proteomes" id="UP000614609">
    <property type="component" value="Unassembled WGS sequence"/>
</dbReference>
<dbReference type="InterPro" id="IPR001750">
    <property type="entry name" value="ND/Mrp_TM"/>
</dbReference>
<keyword evidence="5 6" id="KW-0472">Membrane</keyword>
<comment type="subcellular location">
    <subcellularLocation>
        <location evidence="1">Membrane</location>
        <topology evidence="1">Multi-pass membrane protein</topology>
    </subcellularLocation>
</comment>
<evidence type="ECO:0000313" key="10">
    <source>
        <dbReference type="Proteomes" id="UP000614609"/>
    </source>
</evidence>
<dbReference type="InterPro" id="IPR003918">
    <property type="entry name" value="NADH_UbQ_OxRdtase"/>
</dbReference>
<dbReference type="OrthoDB" id="19089at2157"/>
<feature type="transmembrane region" description="Helical" evidence="6">
    <location>
        <begin position="135"/>
        <end position="155"/>
    </location>
</feature>
<dbReference type="InterPro" id="IPR010227">
    <property type="entry name" value="NADH_Q_OxRdtase_chainM/4"/>
</dbReference>
<dbReference type="GO" id="GO:0015990">
    <property type="term" value="P:electron transport coupled proton transport"/>
    <property type="evidence" value="ECO:0007669"/>
    <property type="project" value="TreeGrafter"/>
</dbReference>
<dbReference type="GO" id="GO:0048039">
    <property type="term" value="F:ubiquinone binding"/>
    <property type="evidence" value="ECO:0007669"/>
    <property type="project" value="TreeGrafter"/>
</dbReference>
<reference evidence="8" key="1">
    <citation type="journal article" date="2014" name="Int. J. Syst. Evol. Microbiol.">
        <title>Complete genome sequence of Corynebacterium casei LMG S-19264T (=DSM 44701T), isolated from a smear-ripened cheese.</title>
        <authorList>
            <consortium name="US DOE Joint Genome Institute (JGI-PGF)"/>
            <person name="Walter F."/>
            <person name="Albersmeier A."/>
            <person name="Kalinowski J."/>
            <person name="Ruckert C."/>
        </authorList>
    </citation>
    <scope>NUCLEOTIDE SEQUENCE</scope>
    <source>
        <strain evidence="8">JCM 16108</strain>
    </source>
</reference>
<evidence type="ECO:0000256" key="3">
    <source>
        <dbReference type="ARBA" id="ARBA00022692"/>
    </source>
</evidence>
<evidence type="ECO:0000256" key="5">
    <source>
        <dbReference type="ARBA" id="ARBA00023136"/>
    </source>
</evidence>
<dbReference type="EMBL" id="BMOO01000005">
    <property type="protein sequence ID" value="GGM72947.1"/>
    <property type="molecule type" value="Genomic_DNA"/>
</dbReference>
<proteinExistence type="inferred from homology"/>
<comment type="caution">
    <text evidence="8">The sequence shown here is derived from an EMBL/GenBank/DDBJ whole genome shotgun (WGS) entry which is preliminary data.</text>
</comment>
<evidence type="ECO:0000256" key="2">
    <source>
        <dbReference type="ARBA" id="ARBA00009025"/>
    </source>
</evidence>
<feature type="transmembrane region" description="Helical" evidence="6">
    <location>
        <begin position="345"/>
        <end position="362"/>
    </location>
</feature>
<dbReference type="GO" id="GO:0003954">
    <property type="term" value="F:NADH dehydrogenase activity"/>
    <property type="evidence" value="ECO:0007669"/>
    <property type="project" value="TreeGrafter"/>
</dbReference>
<dbReference type="GO" id="GO:0042773">
    <property type="term" value="P:ATP synthesis coupled electron transport"/>
    <property type="evidence" value="ECO:0007669"/>
    <property type="project" value="InterPro"/>
</dbReference>
<evidence type="ECO:0000256" key="1">
    <source>
        <dbReference type="ARBA" id="ARBA00004141"/>
    </source>
</evidence>
<dbReference type="PRINTS" id="PR01437">
    <property type="entry name" value="NUOXDRDTASE4"/>
</dbReference>
<feature type="transmembrane region" description="Helical" evidence="6">
    <location>
        <begin position="465"/>
        <end position="486"/>
    </location>
</feature>
<feature type="transmembrane region" description="Helical" evidence="6">
    <location>
        <begin position="211"/>
        <end position="233"/>
    </location>
</feature>
<dbReference type="PANTHER" id="PTHR43507:SF1">
    <property type="entry name" value="NADH-UBIQUINONE OXIDOREDUCTASE CHAIN 4"/>
    <property type="match status" value="1"/>
</dbReference>
<evidence type="ECO:0000313" key="8">
    <source>
        <dbReference type="EMBL" id="GGM72947.1"/>
    </source>
</evidence>
<dbReference type="GO" id="GO:0016020">
    <property type="term" value="C:membrane"/>
    <property type="evidence" value="ECO:0007669"/>
    <property type="project" value="UniProtKB-SubCell"/>
</dbReference>
<name>A0A830G2X9_9EURY</name>
<feature type="domain" description="NADH:quinone oxidoreductase/Mrp antiporter transmembrane" evidence="7">
    <location>
        <begin position="131"/>
        <end position="419"/>
    </location>
</feature>
<comment type="similarity">
    <text evidence="2">Belongs to the complex I subunit 4 family.</text>
</comment>
<feature type="transmembrane region" description="Helical" evidence="6">
    <location>
        <begin position="112"/>
        <end position="129"/>
    </location>
</feature>